<protein>
    <submittedName>
        <fullName evidence="2">Uncharacterized protein</fullName>
    </submittedName>
</protein>
<dbReference type="OrthoDB" id="3541604at2"/>
<sequence length="334" mass="35489">MTRLRQAMKELAEEAPPVDLAEAAIARHRRGRRARLAVAGASVVTALGAGVVTAAVGGVALWPRAPQPAAQQEVGTVRDLPGGAVGAISHAYLSPCEPSPPDCGGAEWRVVTRGGAVYRVGQALVSTGKALRVPVAISRNGHALAYYDSEAGAHVVRDLVTGAEMTSPVAIAEERIGAGSQLLLSDDARYLAFDPHVGGKDRHVRTDLWLRPFAGGGEEVRFDGTFIWFSELAPDGRTVAAVEHMDLPKPALTLLDATTGRRLRELPVAGLPADARLVGTGVWRGPGEVEILVSSRQRSYSYAVDARTGRARQVAVYPQEMQFSTLTLPGVFRR</sequence>
<evidence type="ECO:0000313" key="3">
    <source>
        <dbReference type="Proteomes" id="UP000249304"/>
    </source>
</evidence>
<keyword evidence="1" id="KW-1133">Transmembrane helix</keyword>
<gene>
    <name evidence="2" type="ORF">C1J01_36735</name>
</gene>
<organism evidence="2 3">
    <name type="scientific">Nonomuraea aridisoli</name>
    <dbReference type="NCBI Taxonomy" id="2070368"/>
    <lineage>
        <taxon>Bacteria</taxon>
        <taxon>Bacillati</taxon>
        <taxon>Actinomycetota</taxon>
        <taxon>Actinomycetes</taxon>
        <taxon>Streptosporangiales</taxon>
        <taxon>Streptosporangiaceae</taxon>
        <taxon>Nonomuraea</taxon>
    </lineage>
</organism>
<feature type="transmembrane region" description="Helical" evidence="1">
    <location>
        <begin position="36"/>
        <end position="62"/>
    </location>
</feature>
<dbReference type="AlphaFoldDB" id="A0A2W2DDZ2"/>
<dbReference type="EMBL" id="POUD01000233">
    <property type="protein sequence ID" value="PZG10082.1"/>
    <property type="molecule type" value="Genomic_DNA"/>
</dbReference>
<dbReference type="Proteomes" id="UP000249304">
    <property type="component" value="Unassembled WGS sequence"/>
</dbReference>
<dbReference type="SUPFAM" id="SSF50969">
    <property type="entry name" value="YVTN repeat-like/Quinoprotein amine dehydrogenase"/>
    <property type="match status" value="1"/>
</dbReference>
<dbReference type="InterPro" id="IPR011044">
    <property type="entry name" value="Quino_amine_DH_bsu"/>
</dbReference>
<keyword evidence="1" id="KW-0472">Membrane</keyword>
<evidence type="ECO:0000313" key="2">
    <source>
        <dbReference type="EMBL" id="PZG10082.1"/>
    </source>
</evidence>
<accession>A0A2W2DDZ2</accession>
<proteinExistence type="predicted"/>
<dbReference type="RefSeq" id="WP_111183586.1">
    <property type="nucleotide sequence ID" value="NZ_POUD01000233.1"/>
</dbReference>
<name>A0A2W2DDZ2_9ACTN</name>
<reference evidence="2 3" key="1">
    <citation type="submission" date="2018-01" db="EMBL/GenBank/DDBJ databases">
        <title>Draft genome sequence of Nonomuraea sp. KC333.</title>
        <authorList>
            <person name="Sahin N."/>
            <person name="Saygin H."/>
            <person name="Ay H."/>
        </authorList>
    </citation>
    <scope>NUCLEOTIDE SEQUENCE [LARGE SCALE GENOMIC DNA]</scope>
    <source>
        <strain evidence="2 3">KC333</strain>
    </source>
</reference>
<comment type="caution">
    <text evidence="2">The sequence shown here is derived from an EMBL/GenBank/DDBJ whole genome shotgun (WGS) entry which is preliminary data.</text>
</comment>
<keyword evidence="3" id="KW-1185">Reference proteome</keyword>
<evidence type="ECO:0000256" key="1">
    <source>
        <dbReference type="SAM" id="Phobius"/>
    </source>
</evidence>
<keyword evidence="1" id="KW-0812">Transmembrane</keyword>